<comment type="caution">
    <text evidence="4">The sequence shown here is derived from an EMBL/GenBank/DDBJ whole genome shotgun (WGS) entry which is preliminary data.</text>
</comment>
<dbReference type="PANTHER" id="PTHR23028">
    <property type="entry name" value="ACETYLTRANSFERASE"/>
    <property type="match status" value="1"/>
</dbReference>
<evidence type="ECO:0000313" key="4">
    <source>
        <dbReference type="EMBL" id="RRN45725.1"/>
    </source>
</evidence>
<evidence type="ECO:0000256" key="2">
    <source>
        <dbReference type="SAM" id="Phobius"/>
    </source>
</evidence>
<evidence type="ECO:0000259" key="3">
    <source>
        <dbReference type="Pfam" id="PF01757"/>
    </source>
</evidence>
<dbReference type="OrthoDB" id="9814807at2"/>
<keyword evidence="4" id="KW-0808">Transferase</keyword>
<organism evidence="4 5">
    <name type="scientific">Lautropia dentalis</name>
    <dbReference type="NCBI Taxonomy" id="2490857"/>
    <lineage>
        <taxon>Bacteria</taxon>
        <taxon>Pseudomonadati</taxon>
        <taxon>Pseudomonadota</taxon>
        <taxon>Betaproteobacteria</taxon>
        <taxon>Burkholderiales</taxon>
        <taxon>Burkholderiaceae</taxon>
        <taxon>Lautropia</taxon>
    </lineage>
</organism>
<feature type="region of interest" description="Disordered" evidence="1">
    <location>
        <begin position="375"/>
        <end position="416"/>
    </location>
</feature>
<feature type="compositionally biased region" description="Low complexity" evidence="1">
    <location>
        <begin position="403"/>
        <end position="416"/>
    </location>
</feature>
<dbReference type="PANTHER" id="PTHR23028:SF131">
    <property type="entry name" value="BLR2367 PROTEIN"/>
    <property type="match status" value="1"/>
</dbReference>
<feature type="transmembrane region" description="Helical" evidence="2">
    <location>
        <begin position="275"/>
        <end position="296"/>
    </location>
</feature>
<dbReference type="GO" id="GO:0016747">
    <property type="term" value="F:acyltransferase activity, transferring groups other than amino-acyl groups"/>
    <property type="evidence" value="ECO:0007669"/>
    <property type="project" value="InterPro"/>
</dbReference>
<feature type="transmembrane region" description="Helical" evidence="2">
    <location>
        <begin position="152"/>
        <end position="173"/>
    </location>
</feature>
<name>A0A3R8MZ03_9BURK</name>
<dbReference type="InterPro" id="IPR002656">
    <property type="entry name" value="Acyl_transf_3_dom"/>
</dbReference>
<dbReference type="EMBL" id="RRUE01000001">
    <property type="protein sequence ID" value="RRN45725.1"/>
    <property type="molecule type" value="Genomic_DNA"/>
</dbReference>
<evidence type="ECO:0000313" key="5">
    <source>
        <dbReference type="Proteomes" id="UP000270261"/>
    </source>
</evidence>
<keyword evidence="4" id="KW-0012">Acyltransferase</keyword>
<feature type="region of interest" description="Disordered" evidence="1">
    <location>
        <begin position="1"/>
        <end position="34"/>
    </location>
</feature>
<protein>
    <submittedName>
        <fullName evidence="4">Acyltransferase</fullName>
    </submittedName>
</protein>
<gene>
    <name evidence="4" type="ORF">EHV23_06145</name>
</gene>
<dbReference type="RefSeq" id="WP_125095153.1">
    <property type="nucleotide sequence ID" value="NZ_RRUE01000001.1"/>
</dbReference>
<feature type="domain" description="Acyltransferase 3" evidence="3">
    <location>
        <begin position="42"/>
        <end position="357"/>
    </location>
</feature>
<feature type="transmembrane region" description="Helical" evidence="2">
    <location>
        <begin position="208"/>
        <end position="230"/>
    </location>
</feature>
<dbReference type="Proteomes" id="UP000270261">
    <property type="component" value="Unassembled WGS sequence"/>
</dbReference>
<feature type="transmembrane region" description="Helical" evidence="2">
    <location>
        <begin position="242"/>
        <end position="263"/>
    </location>
</feature>
<keyword evidence="5" id="KW-1185">Reference proteome</keyword>
<feature type="transmembrane region" description="Helical" evidence="2">
    <location>
        <begin position="101"/>
        <end position="119"/>
    </location>
</feature>
<sequence length="416" mass="45568">MMKSNQALPSRAATGPLDPRAGHGPKSTSGRGGAPAADRTLYSLQALRFIAAALVVISHIRTEFRLTPFGSSGVDVFFVISGFIIYYVTREGAPQFFTRRLIRIVPLYWLGTLLLAGVAMKAPSMLHGLQFDATTLLGSLFFIPVWNESFQYHLPLLLLGWSLNYEILFYLIFFVALKISFPHRLLITSALLVGLALLHPLAAPQSALAFWSDAYIIEFIYGMLLAQLILRTRFIEHARLPIVAAVAGLALYCWLLLPETGFITQQIALVKWQRILAIGLPSTALVVLTLACEQAFRRLGQPVKTGINFLGELSYPIYIFHIYVMGMLKRLGALKLGLPAYTAVMFAAALTVATAAYLLYELPVRNYLSRKLLHSRRDTPRGSGGPDRKGRPGRTGVRQAPLGAAAGGAAARVQGS</sequence>
<proteinExistence type="predicted"/>
<keyword evidence="2" id="KW-0472">Membrane</keyword>
<dbReference type="Pfam" id="PF01757">
    <property type="entry name" value="Acyl_transf_3"/>
    <property type="match status" value="1"/>
</dbReference>
<feature type="transmembrane region" description="Helical" evidence="2">
    <location>
        <begin position="340"/>
        <end position="360"/>
    </location>
</feature>
<dbReference type="GO" id="GO:0000271">
    <property type="term" value="P:polysaccharide biosynthetic process"/>
    <property type="evidence" value="ECO:0007669"/>
    <property type="project" value="TreeGrafter"/>
</dbReference>
<dbReference type="GO" id="GO:0016020">
    <property type="term" value="C:membrane"/>
    <property type="evidence" value="ECO:0007669"/>
    <property type="project" value="TreeGrafter"/>
</dbReference>
<dbReference type="AlphaFoldDB" id="A0A3R8MZ03"/>
<keyword evidence="2" id="KW-1133">Transmembrane helix</keyword>
<feature type="transmembrane region" description="Helical" evidence="2">
    <location>
        <begin position="308"/>
        <end position="328"/>
    </location>
</feature>
<reference evidence="4 5" key="1">
    <citation type="submission" date="2018-11" db="EMBL/GenBank/DDBJ databases">
        <title>Genome sequencing of Lautropia sp. KCOM 2505 (= ChDC F240).</title>
        <authorList>
            <person name="Kook J.-K."/>
            <person name="Park S.-N."/>
            <person name="Lim Y.K."/>
        </authorList>
    </citation>
    <scope>NUCLEOTIDE SEQUENCE [LARGE SCALE GENOMIC DNA]</scope>
    <source>
        <strain evidence="4 5">KCOM 2505</strain>
    </source>
</reference>
<feature type="compositionally biased region" description="Basic and acidic residues" evidence="1">
    <location>
        <begin position="375"/>
        <end position="390"/>
    </location>
</feature>
<keyword evidence="2" id="KW-0812">Transmembrane</keyword>
<feature type="transmembrane region" description="Helical" evidence="2">
    <location>
        <begin position="72"/>
        <end position="89"/>
    </location>
</feature>
<feature type="transmembrane region" description="Helical" evidence="2">
    <location>
        <begin position="185"/>
        <end position="202"/>
    </location>
</feature>
<evidence type="ECO:0000256" key="1">
    <source>
        <dbReference type="SAM" id="MobiDB-lite"/>
    </source>
</evidence>
<dbReference type="InterPro" id="IPR050879">
    <property type="entry name" value="Acyltransferase_3"/>
</dbReference>
<accession>A0A3R8MZ03</accession>